<sequence length="122" mass="12607">MAAFSIQGNVSLLGMDPEAIVEACDDSARASRLAQALLGVGLATATMATYAAVLRRPGGQELAYYFLGLGGAFVAGVAEMWAALWISGDVPARRRKGKVILYASVVPLVIASGLGGFTVVFN</sequence>
<gene>
    <name evidence="2" type="ORF">TRITD_3Av1G232820</name>
</gene>
<evidence type="ECO:0000256" key="1">
    <source>
        <dbReference type="SAM" id="Phobius"/>
    </source>
</evidence>
<feature type="transmembrane region" description="Helical" evidence="1">
    <location>
        <begin position="36"/>
        <end position="53"/>
    </location>
</feature>
<dbReference type="Proteomes" id="UP000324705">
    <property type="component" value="Chromosome 3A"/>
</dbReference>
<keyword evidence="1" id="KW-0812">Transmembrane</keyword>
<keyword evidence="1" id="KW-0472">Membrane</keyword>
<name>A0A9R0VRH4_TRITD</name>
<dbReference type="Gramene" id="TRITD3Av1G232820.1">
    <property type="protein sequence ID" value="TRITD3Av1G232820.1"/>
    <property type="gene ID" value="TRITD3Av1G232820"/>
</dbReference>
<organism evidence="2 3">
    <name type="scientific">Triticum turgidum subsp. durum</name>
    <name type="common">Durum wheat</name>
    <name type="synonym">Triticum durum</name>
    <dbReference type="NCBI Taxonomy" id="4567"/>
    <lineage>
        <taxon>Eukaryota</taxon>
        <taxon>Viridiplantae</taxon>
        <taxon>Streptophyta</taxon>
        <taxon>Embryophyta</taxon>
        <taxon>Tracheophyta</taxon>
        <taxon>Spermatophyta</taxon>
        <taxon>Magnoliopsida</taxon>
        <taxon>Liliopsida</taxon>
        <taxon>Poales</taxon>
        <taxon>Poaceae</taxon>
        <taxon>BOP clade</taxon>
        <taxon>Pooideae</taxon>
        <taxon>Triticodae</taxon>
        <taxon>Triticeae</taxon>
        <taxon>Triticinae</taxon>
        <taxon>Triticum</taxon>
    </lineage>
</organism>
<dbReference type="OMA" id="QELAYYF"/>
<evidence type="ECO:0000313" key="3">
    <source>
        <dbReference type="Proteomes" id="UP000324705"/>
    </source>
</evidence>
<keyword evidence="3" id="KW-1185">Reference proteome</keyword>
<dbReference type="PANTHER" id="PTHR33530">
    <property type="entry name" value="OS01G0147100 PROTEIN"/>
    <property type="match status" value="1"/>
</dbReference>
<dbReference type="AlphaFoldDB" id="A0A9R0VRH4"/>
<evidence type="ECO:0000313" key="2">
    <source>
        <dbReference type="EMBL" id="VAH67011.1"/>
    </source>
</evidence>
<protein>
    <submittedName>
        <fullName evidence="2">Uncharacterized protein</fullName>
    </submittedName>
</protein>
<feature type="transmembrane region" description="Helical" evidence="1">
    <location>
        <begin position="65"/>
        <end position="87"/>
    </location>
</feature>
<keyword evidence="1" id="KW-1133">Transmembrane helix</keyword>
<reference evidence="2 3" key="1">
    <citation type="submission" date="2017-09" db="EMBL/GenBank/DDBJ databases">
        <authorList>
            <consortium name="International Durum Wheat Genome Sequencing Consortium (IDWGSC)"/>
            <person name="Milanesi L."/>
        </authorList>
    </citation>
    <scope>NUCLEOTIDE SEQUENCE [LARGE SCALE GENOMIC DNA]</scope>
    <source>
        <strain evidence="3">cv. Svevo</strain>
    </source>
</reference>
<dbReference type="PANTHER" id="PTHR33530:SF9">
    <property type="entry name" value="OS01G0184600 PROTEIN"/>
    <property type="match status" value="1"/>
</dbReference>
<dbReference type="InterPro" id="IPR022149">
    <property type="entry name" value="DUF3681"/>
</dbReference>
<dbReference type="EMBL" id="LT934115">
    <property type="protein sequence ID" value="VAH67011.1"/>
    <property type="molecule type" value="Genomic_DNA"/>
</dbReference>
<dbReference type="Pfam" id="PF12442">
    <property type="entry name" value="DUF3681"/>
    <property type="match status" value="1"/>
</dbReference>
<feature type="transmembrane region" description="Helical" evidence="1">
    <location>
        <begin position="99"/>
        <end position="121"/>
    </location>
</feature>
<accession>A0A9R0VRH4</accession>
<proteinExistence type="predicted"/>